<reference evidence="2" key="1">
    <citation type="journal article" date="2015" name="Nature">
        <title>Complex archaea that bridge the gap between prokaryotes and eukaryotes.</title>
        <authorList>
            <person name="Spang A."/>
            <person name="Saw J.H."/>
            <person name="Jorgensen S.L."/>
            <person name="Zaremba-Niedzwiedzka K."/>
            <person name="Martijn J."/>
            <person name="Lind A.E."/>
            <person name="van Eijk R."/>
            <person name="Schleper C."/>
            <person name="Guy L."/>
            <person name="Ettema T.J."/>
        </authorList>
    </citation>
    <scope>NUCLEOTIDE SEQUENCE</scope>
</reference>
<accession>A0A0F9E2A9</accession>
<protein>
    <submittedName>
        <fullName evidence="2">Uncharacterized protein</fullName>
    </submittedName>
</protein>
<feature type="compositionally biased region" description="Basic and acidic residues" evidence="1">
    <location>
        <begin position="70"/>
        <end position="80"/>
    </location>
</feature>
<proteinExistence type="predicted"/>
<dbReference type="AlphaFoldDB" id="A0A0F9E2A9"/>
<evidence type="ECO:0000313" key="2">
    <source>
        <dbReference type="EMBL" id="KKL68163.1"/>
    </source>
</evidence>
<evidence type="ECO:0000256" key="1">
    <source>
        <dbReference type="SAM" id="MobiDB-lite"/>
    </source>
</evidence>
<name>A0A0F9E2A9_9ZZZZ</name>
<comment type="caution">
    <text evidence="2">The sequence shown here is derived from an EMBL/GenBank/DDBJ whole genome shotgun (WGS) entry which is preliminary data.</text>
</comment>
<dbReference type="EMBL" id="LAZR01026618">
    <property type="protein sequence ID" value="KKL68163.1"/>
    <property type="molecule type" value="Genomic_DNA"/>
</dbReference>
<sequence length="80" mass="8757">MKMIIKDSSIELIPEEEIDRARLAQIPEGTNEAFIYNTLDGGEDGCQEALVIHIGPIPQEDEPPTPSRAPDAKPLDEEAS</sequence>
<feature type="region of interest" description="Disordered" evidence="1">
    <location>
        <begin position="56"/>
        <end position="80"/>
    </location>
</feature>
<gene>
    <name evidence="2" type="ORF">LCGC14_2127730</name>
</gene>
<organism evidence="2">
    <name type="scientific">marine sediment metagenome</name>
    <dbReference type="NCBI Taxonomy" id="412755"/>
    <lineage>
        <taxon>unclassified sequences</taxon>
        <taxon>metagenomes</taxon>
        <taxon>ecological metagenomes</taxon>
    </lineage>
</organism>